<sequence>MAECFADLPKEEITKPRMQLHLRNALDKTLAVACYRDGTFCLWWAVCLTCLCMPESATNVETEVPEHQDLDSQASLRPLQDKAVERVDSTKRKHQETAVVPAHRCRKKQHVDMVQIRKRVRRGCGGKGNRKAKGKSNVASIADKEAICKAYGEARESGAKAPAKKVEHMRGYYHGCIYESKWMKVRREQSWTLLVAAAPKLTRRHKELPDSLRAMLKLPSKFSERRNKDGSLASLPVPLQQCVASLITDRIDLGQEVDIEYVKGTVSPFVEIWNSCVETIRGNISEYSMEFLRSKDELSKMSTAELTEVMEDFRKSLEDTLLPVSLKERMHYWAPAHMSGKYKKLQDRWSQTHNIELMSGHSEIPIPGGFGAAGQPNDQWHQAMHLLP</sequence>
<evidence type="ECO:0000313" key="2">
    <source>
        <dbReference type="Proteomes" id="UP001642484"/>
    </source>
</evidence>
<reference evidence="1 2" key="1">
    <citation type="submission" date="2024-02" db="EMBL/GenBank/DDBJ databases">
        <authorList>
            <person name="Chen Y."/>
            <person name="Shah S."/>
            <person name="Dougan E. K."/>
            <person name="Thang M."/>
            <person name="Chan C."/>
        </authorList>
    </citation>
    <scope>NUCLEOTIDE SEQUENCE [LARGE SCALE GENOMIC DNA]</scope>
</reference>
<organism evidence="1 2">
    <name type="scientific">Durusdinium trenchii</name>
    <dbReference type="NCBI Taxonomy" id="1381693"/>
    <lineage>
        <taxon>Eukaryota</taxon>
        <taxon>Sar</taxon>
        <taxon>Alveolata</taxon>
        <taxon>Dinophyceae</taxon>
        <taxon>Suessiales</taxon>
        <taxon>Symbiodiniaceae</taxon>
        <taxon>Durusdinium</taxon>
    </lineage>
</organism>
<keyword evidence="2" id="KW-1185">Reference proteome</keyword>
<evidence type="ECO:0000313" key="1">
    <source>
        <dbReference type="EMBL" id="CAK9011911.1"/>
    </source>
</evidence>
<dbReference type="Proteomes" id="UP001642484">
    <property type="component" value="Unassembled WGS sequence"/>
</dbReference>
<protein>
    <submittedName>
        <fullName evidence="1">Uncharacterized protein</fullName>
    </submittedName>
</protein>
<gene>
    <name evidence="1" type="ORF">CCMP2556_LOCUS10647</name>
</gene>
<dbReference type="EMBL" id="CAXAMN010005002">
    <property type="protein sequence ID" value="CAK9011911.1"/>
    <property type="molecule type" value="Genomic_DNA"/>
</dbReference>
<accession>A0ABP0JC38</accession>
<comment type="caution">
    <text evidence="1">The sequence shown here is derived from an EMBL/GenBank/DDBJ whole genome shotgun (WGS) entry which is preliminary data.</text>
</comment>
<name>A0ABP0JC38_9DINO</name>
<proteinExistence type="predicted"/>